<feature type="domain" description="Fungal-type protein kinase" evidence="2">
    <location>
        <begin position="165"/>
        <end position="285"/>
    </location>
</feature>
<evidence type="ECO:0000313" key="3">
    <source>
        <dbReference type="EMBL" id="ESK87324.1"/>
    </source>
</evidence>
<feature type="region of interest" description="Disordered" evidence="1">
    <location>
        <begin position="46"/>
        <end position="65"/>
    </location>
</feature>
<evidence type="ECO:0000256" key="1">
    <source>
        <dbReference type="SAM" id="MobiDB-lite"/>
    </source>
</evidence>
<dbReference type="STRING" id="1381753.V2Y6M0"/>
<dbReference type="EMBL" id="AWSO01000807">
    <property type="protein sequence ID" value="ESK87324.1"/>
    <property type="molecule type" value="Genomic_DNA"/>
</dbReference>
<evidence type="ECO:0000313" key="4">
    <source>
        <dbReference type="Proteomes" id="UP000017559"/>
    </source>
</evidence>
<dbReference type="HOGENOM" id="CLU_622695_0_0_1"/>
<dbReference type="AlphaFoldDB" id="V2Y6M0"/>
<accession>V2Y6M0</accession>
<name>V2Y6M0_MONRO</name>
<dbReference type="Gene3D" id="1.10.510.10">
    <property type="entry name" value="Transferase(Phosphotransferase) domain 1"/>
    <property type="match status" value="1"/>
</dbReference>
<dbReference type="InterPro" id="IPR011009">
    <property type="entry name" value="Kinase-like_dom_sf"/>
</dbReference>
<dbReference type="Pfam" id="PF17667">
    <property type="entry name" value="Pkinase_fungal"/>
    <property type="match status" value="1"/>
</dbReference>
<dbReference type="PANTHER" id="PTHR38248">
    <property type="entry name" value="FUNK1 6"/>
    <property type="match status" value="1"/>
</dbReference>
<proteinExistence type="predicted"/>
<protein>
    <recommendedName>
        <fullName evidence="2">Fungal-type protein kinase domain-containing protein</fullName>
    </recommendedName>
</protein>
<comment type="caution">
    <text evidence="3">The sequence shown here is derived from an EMBL/GenBank/DDBJ whole genome shotgun (WGS) entry which is preliminary data.</text>
</comment>
<dbReference type="SUPFAM" id="SSF56112">
    <property type="entry name" value="Protein kinase-like (PK-like)"/>
    <property type="match status" value="1"/>
</dbReference>
<gene>
    <name evidence="3" type="ORF">Moror_5733</name>
</gene>
<dbReference type="PANTHER" id="PTHR38248:SF2">
    <property type="entry name" value="FUNK1 11"/>
    <property type="match status" value="1"/>
</dbReference>
<sequence>MLSTVQVLQELEVVAAKENEIEMYEPFIIALTPFCGRLVLCDTSANRGQQRDGDESSTSPWAPPYQVSVTDDVTKMTTVYIVSKPFTTNHVFPTGRCLRAYDCQGGTIVLLKDTWRVEGYAKEGDTYRLLHSKSIRNIAKLVTAGDVHGVHQRCGIQVREFPFRGHVHYRLVLVTLGIPVSRFAVTYEIVTAIHAALIAHHDAVKKCSVLHRDVSVANILIVRDGNKSGGIPIDWELSEAVESNSGAYERTGTRQFMSIRLLKKDIVKHEIVDDLEAFVWVLAWLAAKHVPSNVTDLDRSSFLHSFDSCSQSVGSGGKKGGYYKEVQLDRGRKAIHAIALHREALSDLLVKLWLAFSLRYGSEIFSQLQETDPIKAQKEHEKLENHSWIVQTFEHSVQNEQWASIKDGGFVTYGLDKLDRSLTAGQKRRSELLQYQKGVS</sequence>
<dbReference type="InterPro" id="IPR040976">
    <property type="entry name" value="Pkinase_fungal"/>
</dbReference>
<dbReference type="KEGG" id="mrr:Moror_5733"/>
<organism evidence="3 4">
    <name type="scientific">Moniliophthora roreri (strain MCA 2997)</name>
    <name type="common">Cocoa frosty pod rot fungus</name>
    <name type="synonym">Crinipellis roreri</name>
    <dbReference type="NCBI Taxonomy" id="1381753"/>
    <lineage>
        <taxon>Eukaryota</taxon>
        <taxon>Fungi</taxon>
        <taxon>Dikarya</taxon>
        <taxon>Basidiomycota</taxon>
        <taxon>Agaricomycotina</taxon>
        <taxon>Agaricomycetes</taxon>
        <taxon>Agaricomycetidae</taxon>
        <taxon>Agaricales</taxon>
        <taxon>Marasmiineae</taxon>
        <taxon>Marasmiaceae</taxon>
        <taxon>Moniliophthora</taxon>
    </lineage>
</organism>
<keyword evidence="4" id="KW-1185">Reference proteome</keyword>
<evidence type="ECO:0000259" key="2">
    <source>
        <dbReference type="Pfam" id="PF17667"/>
    </source>
</evidence>
<reference evidence="3 4" key="1">
    <citation type="journal article" date="2014" name="BMC Genomics">
        <title>Genome and secretome analysis of the hemibiotrophic fungal pathogen, Moniliophthora roreri, which causes frosty pod rot disease of cacao: mechanisms of the biotrophic and necrotrophic phases.</title>
        <authorList>
            <person name="Meinhardt L.W."/>
            <person name="Costa G.G.L."/>
            <person name="Thomazella D.P.T."/>
            <person name="Teixeira P.J.P.L."/>
            <person name="Carazzolle M.F."/>
            <person name="Schuster S.C."/>
            <person name="Carlson J.E."/>
            <person name="Guiltinan M.J."/>
            <person name="Mieczkowski P."/>
            <person name="Farmer A."/>
            <person name="Ramaraj T."/>
            <person name="Crozier J."/>
            <person name="Davis R.E."/>
            <person name="Shao J."/>
            <person name="Melnick R.L."/>
            <person name="Pereira G.A.G."/>
            <person name="Bailey B.A."/>
        </authorList>
    </citation>
    <scope>NUCLEOTIDE SEQUENCE [LARGE SCALE GENOMIC DNA]</scope>
    <source>
        <strain evidence="3 4">MCA 2997</strain>
    </source>
</reference>
<dbReference type="Proteomes" id="UP000017559">
    <property type="component" value="Unassembled WGS sequence"/>
</dbReference>
<dbReference type="OrthoDB" id="2739948at2759"/>